<accession>A0A9Q0RK41</accession>
<reference evidence="5" key="1">
    <citation type="submission" date="2022-12" db="EMBL/GenBank/DDBJ databases">
        <title>Genome assemblies of Blomia tropicalis.</title>
        <authorList>
            <person name="Cui Y."/>
        </authorList>
    </citation>
    <scope>NUCLEOTIDE SEQUENCE</scope>
    <source>
        <tissue evidence="5">Adult mites</tissue>
    </source>
</reference>
<dbReference type="SMART" id="SM00137">
    <property type="entry name" value="MAM"/>
    <property type="match status" value="7"/>
</dbReference>
<dbReference type="InterPro" id="IPR013320">
    <property type="entry name" value="ConA-like_dom_sf"/>
</dbReference>
<feature type="domain" description="MAM" evidence="4">
    <location>
        <begin position="2719"/>
        <end position="2889"/>
    </location>
</feature>
<dbReference type="SMART" id="SM00192">
    <property type="entry name" value="LDLa"/>
    <property type="match status" value="5"/>
</dbReference>
<dbReference type="InterPro" id="IPR051560">
    <property type="entry name" value="MAM_domain-containing"/>
</dbReference>
<feature type="disulfide bond" evidence="2">
    <location>
        <begin position="1446"/>
        <end position="1461"/>
    </location>
</feature>
<dbReference type="Pfam" id="PF00629">
    <property type="entry name" value="MAM"/>
    <property type="match status" value="14"/>
</dbReference>
<gene>
    <name evidence="5" type="ORF">RDWZM_008468</name>
</gene>
<dbReference type="Gene3D" id="2.60.120.200">
    <property type="match status" value="17"/>
</dbReference>
<dbReference type="Proteomes" id="UP001142055">
    <property type="component" value="Chromosome 3"/>
</dbReference>
<evidence type="ECO:0000259" key="4">
    <source>
        <dbReference type="PROSITE" id="PS50060"/>
    </source>
</evidence>
<feature type="domain" description="MAM" evidence="4">
    <location>
        <begin position="1215"/>
        <end position="1402"/>
    </location>
</feature>
<feature type="domain" description="MAM" evidence="4">
    <location>
        <begin position="456"/>
        <end position="612"/>
    </location>
</feature>
<comment type="caution">
    <text evidence="2">Lacks conserved residue(s) required for the propagation of feature annotation.</text>
</comment>
<keyword evidence="3" id="KW-0472">Membrane</keyword>
<dbReference type="Gene3D" id="4.10.400.10">
    <property type="entry name" value="Low-density Lipoprotein Receptor"/>
    <property type="match status" value="3"/>
</dbReference>
<feature type="domain" description="MAM" evidence="4">
    <location>
        <begin position="2509"/>
        <end position="2686"/>
    </location>
</feature>
<dbReference type="PRINTS" id="PR00261">
    <property type="entry name" value="LDLRECEPTOR"/>
</dbReference>
<sequence length="3218" mass="365661">MSTSFSRSYTLLSPKFNLISPNGCFKFYYYFIIDSSSKNQLSITLNDFNHNSKEMIWARSGINADQWHFGEAHIDKAGTYTIKIDATGYDGFMAIRELQLSGEKCSTSNLCDFESGNCSFTTSGRPPNYVFHFGNANNVMGKVKTDHTSRTQYGQVAYVSKGSVKSVAELYSPKMTGLQLQCLTFWFLRTGMGVQLSVMKETSDNVRMIVFESNKTHLMNEWIRGQVDVRITDTAQLVFEARMIDTSDSDLEIDDISIKPFSCPMPVDCYFSSDFCGWKEEITTNQLLWAIGPGRVRDPSKLAVKQMISPYRSVLYTDFTLIKSKSSMELLSEFVNSASLGSACFGMRFAVKKINLDTDSFVLTRIDFNGQRTVIWSLKKNETSNTYWQNLMIEVPNPPKNVPYRMSLKATSANADTYLGIREVLYTTNLYECNSNKETTPPTSTTTTAKPSSLTLNCNFESDLCSWKSITPLGFTRATPMSTNMKSMSPFMDHTYSSKMGHFVYISNNRSNIDVNGGIQAVNPFINDAHSCLFFYYYFYATGPSNFTLTMDGKQSSKTIFHAYGAVENRWRPSLIQLSSTSSYNTFTFHASLKNGFLAIDDIKAYSGDCQSTSNYKDRLCDFELDTTCIFEPVYNNLFFRYWDVHSASKVGFPDHTTNSLNGNYYGINFKSVSLGGSGPFLVQSLQVSGIRCVHFAYLLYNVNPTTTLFYEIINHHTSSNSITTKIRWEVSGSTELRWFMHRIPIKSLKFDIKFGIETKNENDGFVFIDDVFFDTKNCIEQYGCDFEGGNMCEMEPVSPGTIRLSKFIKKFFSNKANFSTITFHYINSFCDITWLVFSPQQSDKYIQHDYNFGNTMGKYLLMEPNDSYDRAIFITERFKLADYNGKICFKLAIYKPSTQSVLEVYQGESSDDRYYTKIWDFRLSNHDWQLFEILAYPRNSSSKDIFFAIVGTVADVSTYIAVDDIQVKSDCTHPSNIVSTPKPTGPTMATIGTTSDPFLFTCINGDKINLNQVCDWHKDCSHGEDEKDCGICMFRNHDLCRYTINNEPNSIKFTFRDQVTIGPDTGFDFSNNFMIATGGAGKATLTSPFIHQSYLLCSMDFSYNFNTTKNFYDSKASALIVYVELIDISRRTIIWESTFERLSKGYWSSISLALKRIRHRFRVVFQAGNSILDPHEYHAIGNIDMDDCEPGTPSSSCPSTYFTCKNKVCVDLSYVCDFEDDCGDQSDEMNCNSTLITSFENGYGYWGTTLKKQWKIVASTNYDSLRSGPTYDHTSGFDGGLFLYVNGGFYLNEPTTTAEIDSLPFYAPYGCRIRFYLFKNSANSTLFVSLLSTVTGRKIKLVEIVDNSYKWMRYSLALSGYSSKLAPYRLIFNGILNSTKDHFVTPYIAIDDISFTEECNLIDGDFVPTSSDHSTLTTPKSDNCPTVECLDKMGKKICLKVNQFCDFVEDCKDGTDEKTCGNCDFNKGQMCEWKNHGTESSWNIIAQAYTSSGSLPKVDANNSSYGGYIAVEAPSSHIYFRYSHLRSPLINGKTSKYCKLQFSFMSVGGAYVSIRLEKNSGTEDIFDIVNQRITHWTSYSADIGEQIGGFNIKILGASRTEYNKFEDVSIDNVQLVDCNPYLPPPTTNPNVTDTISCSFENDLCSWEVIGITQRSSWLRTDNPYREPGNDHTSMIIPRPRYYGQWLTTTVSNTNYINVPNYLVTTIQLKAGKTYCFSFWYYFLGINTHSFLGLYASKSGKAASNPNSDPDYQPLWNTIVPEGRNWYQRYVEINPQTNDFYLVMVANVDQLTIIGLDDFHFAEGTCGTIDPEFCDFEVNNCDWNMKNGEWHRNSLKFTDHSTRTTNGHFAMDDDTGRTVTMTKPMSTMPIFKRIPFLPIQTFCLRFFYYMNTDFVNKQIQDSTSFLTVRYGTGSFYSDTKNISILDAYNGGTFQEWSMFQLKIRARKSDQIMLTGHQSASMTKLYIDDISVRHGECYSDGECDFENDMCGWFNPFVSDNGKRILWMRIAPNSHYIKGTLMHYDKTLLSKNGHYLVMPSMMQEDAYGTIRSQIMKHTTDVNFSQICFRMYYFAKARNSSVIAFKLRMFDLSRKKSTSFSVNATISLSWIRYEAEFDNVPSTYQFQIETGNTLGLISDIGIDDINIKMGKCQSSHLTTTTPVPIIEKKLDCDFDYQTCNWKYDNSIWIKGNYQTQNDKYAPTRDHTTETSSGRYLMFHQPSNTNTNTFSIESSVNLTYTGDHCLTMWYYEDGENQFSFTLYMGLPTFSIVGYRMVSKIENRRRWNLIRANFFYSPGYNISSVALKMHYSPSVERQQQFSIFAIDDIMVRPGQCKHNHDYIYTFENGMEDLEVEYIQPVRNSIGTLFTPKYDHQTGTPSVDHTINSDAGIFFLFMNLKLFAPTTYMDTLSIIDVPRQNQMEYVCVRFAYQMVGNVTLRLYTIPKDDYSGNYIRKPPLWQSRYSTTSWTMMEVNIKPSYDYKVTFYMEKTMDKTSFAALDDLSVLGHKCQQLGDCDFDNGKICSYTPLTDKSTGSYNWGVFTAPAMDKNWPGPQYDYTTQHIGGGYLYLTGFRSKFTSPIISKVISGPKSIKSTSSYCLSAYTQLTTNDLTLKFSIVRSGNTWTDSNRNLLLATMKSRQAKWSAFNVTIDSSVLVNAAEIQVLIEGQLLANSKGLIAIDGITITEGQCSSGGILCENGIYLTNDRICNFINDCPSGMDEINCGNCDFEQGTCGWVNVTNFSEEWLLTNHDESGNTLAPNFDGSGKNKGHFLLMSRPMFRFNTYEGRPADAEAALNYKKTGMYLKNAYKSCVMHFDYYIKSPTNYTLDVRMGTDSSEWSTIYRIQKLSENGWRKANAHIGTHLDDFMVDLRGHLNDGHHGVVAVDNIKFINCSLPTPLPANKNCNDGQFMCTKYRFCINNDDVCDFSDDCGDGSDETGCRSYPNCNFEYSFMTCGIETDDMIDDTGSTGSNVEWNFQRGKYAKLYEPTIDNTERTEIGSYVVLAKPRFSSSKHTNSNSADFYGPMLTSSSQTLKGCRMRFFYFINGEPATISNTYLDIYVRYSNKLEPERKPILRLKLNINDDLQQRWNKAIIEFKSSQAFQFVFRGTVGTNDSRIAVDDITYNNNCIASSIKPMTTTKNPTVITTLSTSTTDNIPVTTKKPEVNKKSNSGAGGKIAAGILVPLFLVLGMIGSYFGYKKYRQSRLAQDQIALSMSGIQEDIDY</sequence>
<dbReference type="InterPro" id="IPR000998">
    <property type="entry name" value="MAM_dom"/>
</dbReference>
<dbReference type="PANTHER" id="PTHR23282">
    <property type="entry name" value="APICAL ENDOSOMAL GLYCOPROTEIN PRECURSOR"/>
    <property type="match status" value="1"/>
</dbReference>
<dbReference type="CDD" id="cd06263">
    <property type="entry name" value="MAM"/>
    <property type="match status" value="1"/>
</dbReference>
<feature type="disulfide bond" evidence="2">
    <location>
        <begin position="1205"/>
        <end position="1223"/>
    </location>
</feature>
<feature type="domain" description="MAM" evidence="4">
    <location>
        <begin position="783"/>
        <end position="974"/>
    </location>
</feature>
<dbReference type="OMA" id="DPGLEFQ"/>
<feature type="domain" description="MAM" evidence="4">
    <location>
        <begin position="11"/>
        <end position="107"/>
    </location>
</feature>
<dbReference type="SUPFAM" id="SSF57424">
    <property type="entry name" value="LDL receptor-like module"/>
    <property type="match status" value="4"/>
</dbReference>
<evidence type="ECO:0000256" key="2">
    <source>
        <dbReference type="PROSITE-ProRule" id="PRU00124"/>
    </source>
</evidence>
<feature type="domain" description="MAM" evidence="4">
    <location>
        <begin position="1980"/>
        <end position="2151"/>
    </location>
</feature>
<evidence type="ECO:0000256" key="1">
    <source>
        <dbReference type="ARBA" id="ARBA00023157"/>
    </source>
</evidence>
<feature type="domain" description="MAM" evidence="4">
    <location>
        <begin position="267"/>
        <end position="435"/>
    </location>
</feature>
<dbReference type="InterPro" id="IPR036055">
    <property type="entry name" value="LDL_receptor-like_sf"/>
</dbReference>
<comment type="caution">
    <text evidence="5">The sequence shown here is derived from an EMBL/GenBank/DDBJ whole genome shotgun (WGS) entry which is preliminary data.</text>
</comment>
<feature type="domain" description="MAM" evidence="4">
    <location>
        <begin position="1812"/>
        <end position="1978"/>
    </location>
</feature>
<dbReference type="PROSITE" id="PS50060">
    <property type="entry name" value="MAM_2"/>
    <property type="match status" value="17"/>
</dbReference>
<proteinExistence type="predicted"/>
<dbReference type="Pfam" id="PF00057">
    <property type="entry name" value="Ldl_recept_a"/>
    <property type="match status" value="2"/>
</dbReference>
<dbReference type="EMBL" id="JAPWDV010000003">
    <property type="protein sequence ID" value="KAJ6217311.1"/>
    <property type="molecule type" value="Genomic_DNA"/>
</dbReference>
<protein>
    <recommendedName>
        <fullName evidence="4">MAM domain-containing protein</fullName>
    </recommendedName>
</protein>
<feature type="domain" description="MAM" evidence="4">
    <location>
        <begin position="2167"/>
        <end position="2333"/>
    </location>
</feature>
<keyword evidence="3" id="KW-0812">Transmembrane</keyword>
<dbReference type="InterPro" id="IPR002172">
    <property type="entry name" value="LDrepeatLR_classA_rpt"/>
</dbReference>
<evidence type="ECO:0000313" key="5">
    <source>
        <dbReference type="EMBL" id="KAJ6217311.1"/>
    </source>
</evidence>
<name>A0A9Q0RK41_BLOTA</name>
<feature type="disulfide bond" evidence="2">
    <location>
        <begin position="1217"/>
        <end position="1232"/>
    </location>
</feature>
<keyword evidence="6" id="KW-1185">Reference proteome</keyword>
<organism evidence="5 6">
    <name type="scientific">Blomia tropicalis</name>
    <name type="common">Mite</name>
    <dbReference type="NCBI Taxonomy" id="40697"/>
    <lineage>
        <taxon>Eukaryota</taxon>
        <taxon>Metazoa</taxon>
        <taxon>Ecdysozoa</taxon>
        <taxon>Arthropoda</taxon>
        <taxon>Chelicerata</taxon>
        <taxon>Arachnida</taxon>
        <taxon>Acari</taxon>
        <taxon>Acariformes</taxon>
        <taxon>Sarcoptiformes</taxon>
        <taxon>Astigmata</taxon>
        <taxon>Glycyphagoidea</taxon>
        <taxon>Echimyopodidae</taxon>
        <taxon>Blomia</taxon>
    </lineage>
</organism>
<feature type="domain" description="MAM" evidence="4">
    <location>
        <begin position="619"/>
        <end position="781"/>
    </location>
</feature>
<feature type="domain" description="MAM" evidence="4">
    <location>
        <begin position="1462"/>
        <end position="1621"/>
    </location>
</feature>
<keyword evidence="3" id="KW-1133">Transmembrane helix</keyword>
<keyword evidence="1 2" id="KW-1015">Disulfide bond</keyword>
<evidence type="ECO:0000256" key="3">
    <source>
        <dbReference type="SAM" id="Phobius"/>
    </source>
</evidence>
<dbReference type="PROSITE" id="PS50068">
    <property type="entry name" value="LDLRA_2"/>
    <property type="match status" value="3"/>
</dbReference>
<feature type="disulfide bond" evidence="2">
    <location>
        <begin position="2919"/>
        <end position="2934"/>
    </location>
</feature>
<dbReference type="CDD" id="cd00112">
    <property type="entry name" value="LDLa"/>
    <property type="match status" value="4"/>
</dbReference>
<dbReference type="GO" id="GO:0016020">
    <property type="term" value="C:membrane"/>
    <property type="evidence" value="ECO:0007669"/>
    <property type="project" value="InterPro"/>
</dbReference>
<feature type="domain" description="MAM" evidence="4">
    <location>
        <begin position="1031"/>
        <end position="1200"/>
    </location>
</feature>
<evidence type="ECO:0000313" key="6">
    <source>
        <dbReference type="Proteomes" id="UP001142055"/>
    </source>
</evidence>
<feature type="domain" description="MAM" evidence="4">
    <location>
        <begin position="2375"/>
        <end position="2507"/>
    </location>
</feature>
<dbReference type="PROSITE" id="PS01209">
    <property type="entry name" value="LDLRA_1"/>
    <property type="match status" value="2"/>
</dbReference>
<dbReference type="InterPro" id="IPR023415">
    <property type="entry name" value="LDLR_class-A_CS"/>
</dbReference>
<feature type="domain" description="MAM" evidence="4">
    <location>
        <begin position="1636"/>
        <end position="1808"/>
    </location>
</feature>
<dbReference type="SUPFAM" id="SSF49899">
    <property type="entry name" value="Concanavalin A-like lectins/glucanases"/>
    <property type="match status" value="15"/>
</dbReference>
<feature type="disulfide bond" evidence="2">
    <location>
        <begin position="1198"/>
        <end position="1210"/>
    </location>
</feature>
<dbReference type="PANTHER" id="PTHR23282:SF101">
    <property type="entry name" value="MAM DOMAIN-CONTAINING PROTEIN"/>
    <property type="match status" value="1"/>
</dbReference>
<feature type="transmembrane region" description="Helical" evidence="3">
    <location>
        <begin position="3171"/>
        <end position="3192"/>
    </location>
</feature>
<feature type="domain" description="MAM" evidence="4">
    <location>
        <begin position="109"/>
        <end position="265"/>
    </location>
</feature>
<feature type="domain" description="MAM" evidence="4">
    <location>
        <begin position="2938"/>
        <end position="3124"/>
    </location>
</feature>